<dbReference type="SUPFAM" id="SSF47203">
    <property type="entry name" value="Acyl-CoA dehydrogenase C-terminal domain-like"/>
    <property type="match status" value="1"/>
</dbReference>
<keyword evidence="2" id="KW-0560">Oxidoreductase</keyword>
<dbReference type="PANTHER" id="PTHR36117">
    <property type="entry name" value="4-HYDROXYPHENYLACETATE 3-MONOOXYGENASE-RELATED"/>
    <property type="match status" value="1"/>
</dbReference>
<evidence type="ECO:0000313" key="2">
    <source>
        <dbReference type="EMBL" id="SPT70178.1"/>
    </source>
</evidence>
<dbReference type="PANTHER" id="PTHR36117:SF3">
    <property type="entry name" value="4-HYDROXYPHENYLACETATE 3-MONOOXYGENASE-RELATED"/>
    <property type="match status" value="1"/>
</dbReference>
<evidence type="ECO:0000259" key="1">
    <source>
        <dbReference type="Pfam" id="PF03241"/>
    </source>
</evidence>
<feature type="domain" description="HpaB/PvcC/4-BUDH C-terminal" evidence="1">
    <location>
        <begin position="2"/>
        <end position="60"/>
    </location>
</feature>
<dbReference type="Proteomes" id="UP000250086">
    <property type="component" value="Unassembled WGS sequence"/>
</dbReference>
<dbReference type="Pfam" id="PF03241">
    <property type="entry name" value="HpaB"/>
    <property type="match status" value="1"/>
</dbReference>
<evidence type="ECO:0000313" key="3">
    <source>
        <dbReference type="Proteomes" id="UP000250086"/>
    </source>
</evidence>
<dbReference type="Gene3D" id="1.20.140.10">
    <property type="entry name" value="Butyryl-CoA Dehydrogenase, subunit A, domain 3"/>
    <property type="match status" value="1"/>
</dbReference>
<dbReference type="InterPro" id="IPR004925">
    <property type="entry name" value="HpaB/PvcC/4-BUDH"/>
</dbReference>
<dbReference type="GO" id="GO:0052881">
    <property type="term" value="F:4-hydroxyphenylacetate 3-monooxygenase activity"/>
    <property type="evidence" value="ECO:0007669"/>
    <property type="project" value="UniProtKB-EC"/>
</dbReference>
<proteinExistence type="predicted"/>
<dbReference type="AlphaFoldDB" id="A0A2X0VL33"/>
<name>A0A2X0VL33_9GAMM</name>
<dbReference type="InterPro" id="IPR024719">
    <property type="entry name" value="HpaB/PvcC/4-BUDH_C"/>
</dbReference>
<protein>
    <submittedName>
        <fullName evidence="2">4-hydroxyphenylacetate 3-monooxygenase oxygenase component</fullName>
        <ecNumber evidence="2">1.14.14.9</ecNumber>
    </submittedName>
</protein>
<organism evidence="2 3">
    <name type="scientific">Anaerobiospirillum thomasii</name>
    <dbReference type="NCBI Taxonomy" id="179995"/>
    <lineage>
        <taxon>Bacteria</taxon>
        <taxon>Pseudomonadati</taxon>
        <taxon>Pseudomonadota</taxon>
        <taxon>Gammaproteobacteria</taxon>
        <taxon>Aeromonadales</taxon>
        <taxon>Succinivibrionaceae</taxon>
        <taxon>Anaerobiospirillum</taxon>
    </lineage>
</organism>
<dbReference type="EC" id="1.14.14.9" evidence="2"/>
<reference evidence="2 3" key="1">
    <citation type="submission" date="2018-06" db="EMBL/GenBank/DDBJ databases">
        <authorList>
            <consortium name="Pathogen Informatics"/>
            <person name="Doyle S."/>
        </authorList>
    </citation>
    <scope>NUCLEOTIDE SEQUENCE [LARGE SCALE GENOMIC DNA]</scope>
    <source>
        <strain evidence="2 3">NCTC13093</strain>
    </source>
</reference>
<gene>
    <name evidence="2" type="primary">hpaB_1</name>
    <name evidence="2" type="ORF">NCTC13093_01583</name>
</gene>
<sequence length="91" mass="10962">MDYEERIKILRLMWDAIGTEFGGRHELYEINYTGTQDKIRMQCLRQAKQSGVMRQMTDLIDRCMADYDRNCWKNPIYHNNDDLVKIDDLLK</sequence>
<keyword evidence="2" id="KW-0503">Monooxygenase</keyword>
<dbReference type="EMBL" id="UAPV01000001">
    <property type="protein sequence ID" value="SPT70178.1"/>
    <property type="molecule type" value="Genomic_DNA"/>
</dbReference>
<dbReference type="GO" id="GO:0016627">
    <property type="term" value="F:oxidoreductase activity, acting on the CH-CH group of donors"/>
    <property type="evidence" value="ECO:0007669"/>
    <property type="project" value="InterPro"/>
</dbReference>
<keyword evidence="3" id="KW-1185">Reference proteome</keyword>
<dbReference type="InterPro" id="IPR036250">
    <property type="entry name" value="AcylCo_DH-like_C"/>
</dbReference>
<accession>A0A2X0VL33</accession>